<dbReference type="EMBL" id="KN817562">
    <property type="protein sequence ID" value="KJA21013.1"/>
    <property type="molecule type" value="Genomic_DNA"/>
</dbReference>
<evidence type="ECO:0000313" key="2">
    <source>
        <dbReference type="EMBL" id="KJA21013.1"/>
    </source>
</evidence>
<sequence length="388" mass="42244">MAAVEYGPQRRRLGLGAYHLPNREMWITPRTPQAPTQIPAHAPHPAYSFTRRHTAPLCTTPIHTAGPAAQRVAHALATLITRIFGSARYPYPAPQSAWQATLPTYIARALARSALPLPVVIGAMALLLRYKDAVPYSVAYGNDAARLFLAAVLVSAKVADAAKAPLEWWADIGGGVFGVRELKRMERELCRVLQWDVLPDRATHAWLAGVVRALCEEELDAGGGGGYGIDDDDDGREDDSYMLLDVDVGGAGEESDDEEWDLDWDDDDSASARNHRLNPPPPAYHDAVGAPPFVEPRAAPAYTVVRPAQGHTPADVEDRMRLARAFAAPALPPPARCCGLRHRPAGAHARAPSSEREEERRSGGVLAALRERVGQLVQRRPRVPPRIN</sequence>
<dbReference type="OrthoDB" id="3033202at2759"/>
<dbReference type="AlphaFoldDB" id="A0A0D2MC51"/>
<gene>
    <name evidence="2" type="ORF">HYPSUDRAFT_55796</name>
</gene>
<feature type="compositionally biased region" description="Acidic residues" evidence="1">
    <location>
        <begin position="253"/>
        <end position="269"/>
    </location>
</feature>
<organism evidence="2 3">
    <name type="scientific">Hypholoma sublateritium (strain FD-334 SS-4)</name>
    <dbReference type="NCBI Taxonomy" id="945553"/>
    <lineage>
        <taxon>Eukaryota</taxon>
        <taxon>Fungi</taxon>
        <taxon>Dikarya</taxon>
        <taxon>Basidiomycota</taxon>
        <taxon>Agaricomycotina</taxon>
        <taxon>Agaricomycetes</taxon>
        <taxon>Agaricomycetidae</taxon>
        <taxon>Agaricales</taxon>
        <taxon>Agaricineae</taxon>
        <taxon>Strophariaceae</taxon>
        <taxon>Hypholoma</taxon>
    </lineage>
</organism>
<dbReference type="Proteomes" id="UP000054270">
    <property type="component" value="Unassembled WGS sequence"/>
</dbReference>
<dbReference type="Gene3D" id="1.10.472.10">
    <property type="entry name" value="Cyclin-like"/>
    <property type="match status" value="1"/>
</dbReference>
<feature type="compositionally biased region" description="Basic and acidic residues" evidence="1">
    <location>
        <begin position="353"/>
        <end position="362"/>
    </location>
</feature>
<accession>A0A0D2MC51</accession>
<name>A0A0D2MC51_HYPSF</name>
<evidence type="ECO:0000313" key="3">
    <source>
        <dbReference type="Proteomes" id="UP000054270"/>
    </source>
</evidence>
<dbReference type="SUPFAM" id="SSF47954">
    <property type="entry name" value="Cyclin-like"/>
    <property type="match status" value="1"/>
</dbReference>
<dbReference type="InterPro" id="IPR036915">
    <property type="entry name" value="Cyclin-like_sf"/>
</dbReference>
<protein>
    <submittedName>
        <fullName evidence="2">Uncharacterized protein</fullName>
    </submittedName>
</protein>
<reference evidence="3" key="1">
    <citation type="submission" date="2014-04" db="EMBL/GenBank/DDBJ databases">
        <title>Evolutionary Origins and Diversification of the Mycorrhizal Mutualists.</title>
        <authorList>
            <consortium name="DOE Joint Genome Institute"/>
            <consortium name="Mycorrhizal Genomics Consortium"/>
            <person name="Kohler A."/>
            <person name="Kuo A."/>
            <person name="Nagy L.G."/>
            <person name="Floudas D."/>
            <person name="Copeland A."/>
            <person name="Barry K.W."/>
            <person name="Cichocki N."/>
            <person name="Veneault-Fourrey C."/>
            <person name="LaButti K."/>
            <person name="Lindquist E.A."/>
            <person name="Lipzen A."/>
            <person name="Lundell T."/>
            <person name="Morin E."/>
            <person name="Murat C."/>
            <person name="Riley R."/>
            <person name="Ohm R."/>
            <person name="Sun H."/>
            <person name="Tunlid A."/>
            <person name="Henrissat B."/>
            <person name="Grigoriev I.V."/>
            <person name="Hibbett D.S."/>
            <person name="Martin F."/>
        </authorList>
    </citation>
    <scope>NUCLEOTIDE SEQUENCE [LARGE SCALE GENOMIC DNA]</scope>
    <source>
        <strain evidence="3">FD-334 SS-4</strain>
    </source>
</reference>
<proteinExistence type="predicted"/>
<feature type="region of interest" description="Disordered" evidence="1">
    <location>
        <begin position="251"/>
        <end position="282"/>
    </location>
</feature>
<keyword evidence="3" id="KW-1185">Reference proteome</keyword>
<feature type="region of interest" description="Disordered" evidence="1">
    <location>
        <begin position="335"/>
        <end position="366"/>
    </location>
</feature>
<dbReference type="CDD" id="cd20557">
    <property type="entry name" value="CYCLIN_ScPCL1-like"/>
    <property type="match status" value="1"/>
</dbReference>
<dbReference type="STRING" id="945553.A0A0D2MC51"/>
<evidence type="ECO:0000256" key="1">
    <source>
        <dbReference type="SAM" id="MobiDB-lite"/>
    </source>
</evidence>